<evidence type="ECO:0000313" key="2">
    <source>
        <dbReference type="EMBL" id="SQB64279.1"/>
    </source>
</evidence>
<dbReference type="AlphaFoldDB" id="A0A2X3AMY4"/>
<name>A0A2X3AMY4_9ACTO</name>
<dbReference type="InterPro" id="IPR024234">
    <property type="entry name" value="DUF3801"/>
</dbReference>
<feature type="region of interest" description="Disordered" evidence="1">
    <location>
        <begin position="132"/>
        <end position="185"/>
    </location>
</feature>
<dbReference type="GeneID" id="55564246"/>
<evidence type="ECO:0000256" key="1">
    <source>
        <dbReference type="SAM" id="MobiDB-lite"/>
    </source>
</evidence>
<dbReference type="Pfam" id="PF12687">
    <property type="entry name" value="DUF3801"/>
    <property type="match status" value="1"/>
</dbReference>
<evidence type="ECO:0000313" key="3">
    <source>
        <dbReference type="Proteomes" id="UP000250245"/>
    </source>
</evidence>
<reference evidence="2 3" key="1">
    <citation type="submission" date="2018-06" db="EMBL/GenBank/DDBJ databases">
        <authorList>
            <consortium name="Pathogen Informatics"/>
            <person name="Doyle S."/>
        </authorList>
    </citation>
    <scope>NUCLEOTIDE SEQUENCE [LARGE SCALE GENOMIC DNA]</scope>
    <source>
        <strain evidence="2 3">NCTC11820</strain>
    </source>
</reference>
<proteinExistence type="predicted"/>
<sequence>MSQLTDEAGEKVERILIDVSQQGVRVAFNAGTKLTHKTVTTSLKAATKAIEKIPGLPGQPEHGKMTVKALQRKTNDGLHAIEIPPEMLKGIQHELKKRGVDFAIDKAQDGNYYVQIQGKDADTMKHALKQVQAKLSKPQTRQDLKKDIEKRAQDKKEAKAKAPAKKKARTAKATKGVTPKPAVKL</sequence>
<feature type="compositionally biased region" description="Basic residues" evidence="1">
    <location>
        <begin position="162"/>
        <end position="172"/>
    </location>
</feature>
<protein>
    <submittedName>
        <fullName evidence="2">Protein of uncharacterized function (DUF3801)</fullName>
    </submittedName>
</protein>
<organism evidence="2 3">
    <name type="scientific">Mobiluncus curtisii</name>
    <dbReference type="NCBI Taxonomy" id="2051"/>
    <lineage>
        <taxon>Bacteria</taxon>
        <taxon>Bacillati</taxon>
        <taxon>Actinomycetota</taxon>
        <taxon>Actinomycetes</taxon>
        <taxon>Actinomycetales</taxon>
        <taxon>Actinomycetaceae</taxon>
        <taxon>Mobiluncus</taxon>
    </lineage>
</organism>
<accession>A0A2X3AMY4</accession>
<feature type="compositionally biased region" description="Basic and acidic residues" evidence="1">
    <location>
        <begin position="140"/>
        <end position="160"/>
    </location>
</feature>
<gene>
    <name evidence="2" type="ORF">NCTC11820_00614</name>
</gene>
<dbReference type="Proteomes" id="UP000250245">
    <property type="component" value="Unassembled WGS sequence"/>
</dbReference>
<dbReference type="EMBL" id="UASJ01000001">
    <property type="protein sequence ID" value="SQB64279.1"/>
    <property type="molecule type" value="Genomic_DNA"/>
</dbReference>
<dbReference type="RefSeq" id="WP_013188564.1">
    <property type="nucleotide sequence ID" value="NZ_CP068112.1"/>
</dbReference>